<dbReference type="AlphaFoldDB" id="A0AA46I6E7"/>
<proteinExistence type="predicted"/>
<dbReference type="Proteomes" id="UP000294678">
    <property type="component" value="Unassembled WGS sequence"/>
</dbReference>
<sequence>MEIINKKTFQKYKVTNNELSLLLKYGYINEENGGFYFDDKNKNKIILLIKADRTDKINQVYALREVVDELHDIYAKDYFESDTIKVNHLFLKIRKLKNLYDTIVSEGFKKDK</sequence>
<name>A0AA46I6E7_9FUSO</name>
<evidence type="ECO:0000313" key="1">
    <source>
        <dbReference type="EMBL" id="TDT72385.1"/>
    </source>
</evidence>
<keyword evidence="2" id="KW-1185">Reference proteome</keyword>
<comment type="caution">
    <text evidence="1">The sequence shown here is derived from an EMBL/GenBank/DDBJ whole genome shotgun (WGS) entry which is preliminary data.</text>
</comment>
<gene>
    <name evidence="1" type="ORF">EV215_0186</name>
</gene>
<reference evidence="1 2" key="1">
    <citation type="submission" date="2019-03" db="EMBL/GenBank/DDBJ databases">
        <title>Genomic Encyclopedia of Type Strains, Phase IV (KMG-IV): sequencing the most valuable type-strain genomes for metagenomic binning, comparative biology and taxonomic classification.</title>
        <authorList>
            <person name="Goeker M."/>
        </authorList>
    </citation>
    <scope>NUCLEOTIDE SEQUENCE [LARGE SCALE GENOMIC DNA]</scope>
    <source>
        <strain evidence="1 2">DSM 100055</strain>
    </source>
</reference>
<evidence type="ECO:0000313" key="2">
    <source>
        <dbReference type="Proteomes" id="UP000294678"/>
    </source>
</evidence>
<protein>
    <submittedName>
        <fullName evidence="1">Uncharacterized protein</fullName>
    </submittedName>
</protein>
<organism evidence="1 2">
    <name type="scientific">Hypnocyclicus thermotrophus</name>
    <dbReference type="NCBI Taxonomy" id="1627895"/>
    <lineage>
        <taxon>Bacteria</taxon>
        <taxon>Fusobacteriati</taxon>
        <taxon>Fusobacteriota</taxon>
        <taxon>Fusobacteriia</taxon>
        <taxon>Fusobacteriales</taxon>
        <taxon>Fusobacteriaceae</taxon>
        <taxon>Hypnocyclicus</taxon>
    </lineage>
</organism>
<accession>A0AA46I6E7</accession>
<dbReference type="EMBL" id="SOBG01000001">
    <property type="protein sequence ID" value="TDT72385.1"/>
    <property type="molecule type" value="Genomic_DNA"/>
</dbReference>
<dbReference type="RefSeq" id="WP_134111992.1">
    <property type="nucleotide sequence ID" value="NZ_SOBG01000001.1"/>
</dbReference>